<dbReference type="OrthoDB" id="5184409at2"/>
<dbReference type="AlphaFoldDB" id="A0A4V2XMI8"/>
<gene>
    <name evidence="3" type="ORF">E1261_42825</name>
</gene>
<evidence type="ECO:0000256" key="1">
    <source>
        <dbReference type="SAM" id="MobiDB-lite"/>
    </source>
</evidence>
<evidence type="ECO:0008006" key="5">
    <source>
        <dbReference type="Google" id="ProtNLM"/>
    </source>
</evidence>
<keyword evidence="4" id="KW-1185">Reference proteome</keyword>
<feature type="region of interest" description="Disordered" evidence="1">
    <location>
        <begin position="149"/>
        <end position="173"/>
    </location>
</feature>
<dbReference type="Proteomes" id="UP000295075">
    <property type="component" value="Unassembled WGS sequence"/>
</dbReference>
<dbReference type="EMBL" id="SMKA01000406">
    <property type="protein sequence ID" value="TDC14476.1"/>
    <property type="molecule type" value="Genomic_DNA"/>
</dbReference>
<name>A0A4V2XMI8_9ACTN</name>
<organism evidence="3 4">
    <name type="scientific">Kribbella albertanoniae</name>
    <dbReference type="NCBI Taxonomy" id="1266829"/>
    <lineage>
        <taxon>Bacteria</taxon>
        <taxon>Bacillati</taxon>
        <taxon>Actinomycetota</taxon>
        <taxon>Actinomycetes</taxon>
        <taxon>Propionibacteriales</taxon>
        <taxon>Kribbellaceae</taxon>
        <taxon>Kribbella</taxon>
    </lineage>
</organism>
<keyword evidence="2" id="KW-0732">Signal</keyword>
<reference evidence="3 4" key="1">
    <citation type="submission" date="2019-03" db="EMBL/GenBank/DDBJ databases">
        <title>Draft genome sequences of novel Actinobacteria.</title>
        <authorList>
            <person name="Sahin N."/>
            <person name="Ay H."/>
            <person name="Saygin H."/>
        </authorList>
    </citation>
    <scope>NUCLEOTIDE SEQUENCE [LARGE SCALE GENOMIC DNA]</scope>
    <source>
        <strain evidence="3 4">JCM 30547</strain>
    </source>
</reference>
<proteinExistence type="predicted"/>
<feature type="signal peptide" evidence="2">
    <location>
        <begin position="1"/>
        <end position="20"/>
    </location>
</feature>
<evidence type="ECO:0000313" key="3">
    <source>
        <dbReference type="EMBL" id="TDC14476.1"/>
    </source>
</evidence>
<dbReference type="RefSeq" id="WP_132415765.1">
    <property type="nucleotide sequence ID" value="NZ_SMKA01000406.1"/>
</dbReference>
<protein>
    <recommendedName>
        <fullName evidence="5">Tat pathway signal sequence domain protein</fullName>
    </recommendedName>
</protein>
<evidence type="ECO:0000313" key="4">
    <source>
        <dbReference type="Proteomes" id="UP000295075"/>
    </source>
</evidence>
<comment type="caution">
    <text evidence="3">The sequence shown here is derived from an EMBL/GenBank/DDBJ whole genome shotgun (WGS) entry which is preliminary data.</text>
</comment>
<dbReference type="PROSITE" id="PS51257">
    <property type="entry name" value="PROKAR_LIPOPROTEIN"/>
    <property type="match status" value="1"/>
</dbReference>
<evidence type="ECO:0000256" key="2">
    <source>
        <dbReference type="SAM" id="SignalP"/>
    </source>
</evidence>
<feature type="chain" id="PRO_5039042036" description="Tat pathway signal sequence domain protein" evidence="2">
    <location>
        <begin position="21"/>
        <end position="198"/>
    </location>
</feature>
<accession>A0A4V2XMI8</accession>
<sequence length="198" mass="21650">MSARRGFLAVAAALALVVTAGCTFRVGEPDEVDPVFGEGNSVRWDLTRPIEAKTLGLPDNQMVISTVPDDATVSLTLPTGIWSGRIEEMTVTTRHGYVDSVDLFWTEANGQASADRMVADAKLLGVDAALVARWAETAKWVETADTNETRHKDNYNGRNGRVSTAMKPSMDEGKGEGTPVRLWYLFYVRDVVEKTEPS</sequence>